<proteinExistence type="predicted"/>
<protein>
    <submittedName>
        <fullName evidence="1">Uncharacterized protein</fullName>
    </submittedName>
</protein>
<dbReference type="RefSeq" id="WP_085514125.1">
    <property type="nucleotide sequence ID" value="NZ_FXAP01000007.1"/>
</dbReference>
<gene>
    <name evidence="1" type="ORF">EDD42_4048</name>
</gene>
<organism evidence="1 2">
    <name type="scientific">Plantibacter flavus</name>
    <dbReference type="NCBI Taxonomy" id="150123"/>
    <lineage>
        <taxon>Bacteria</taxon>
        <taxon>Bacillati</taxon>
        <taxon>Actinomycetota</taxon>
        <taxon>Actinomycetes</taxon>
        <taxon>Micrococcales</taxon>
        <taxon>Microbacteriaceae</taxon>
        <taxon>Plantibacter</taxon>
    </lineage>
</organism>
<evidence type="ECO:0000313" key="2">
    <source>
        <dbReference type="Proteomes" id="UP000266915"/>
    </source>
</evidence>
<keyword evidence="2" id="KW-1185">Reference proteome</keyword>
<name>A0A3N2BLF3_9MICO</name>
<dbReference type="Proteomes" id="UP000266915">
    <property type="component" value="Unassembled WGS sequence"/>
</dbReference>
<reference evidence="1 2" key="1">
    <citation type="submission" date="2018-11" db="EMBL/GenBank/DDBJ databases">
        <title>Sequencing the genomes of 1000 actinobacteria strains.</title>
        <authorList>
            <person name="Klenk H.-P."/>
        </authorList>
    </citation>
    <scope>NUCLEOTIDE SEQUENCE [LARGE SCALE GENOMIC DNA]</scope>
    <source>
        <strain evidence="1 2">DSM 14012</strain>
    </source>
</reference>
<accession>A0A3N2BLF3</accession>
<evidence type="ECO:0000313" key="1">
    <source>
        <dbReference type="EMBL" id="ROR76095.1"/>
    </source>
</evidence>
<comment type="caution">
    <text evidence="1">The sequence shown here is derived from an EMBL/GenBank/DDBJ whole genome shotgun (WGS) entry which is preliminary data.</text>
</comment>
<dbReference type="EMBL" id="RKHL01000002">
    <property type="protein sequence ID" value="ROR76095.1"/>
    <property type="molecule type" value="Genomic_DNA"/>
</dbReference>
<sequence>MSLTTINITVREGRVPPVRKRINIPASDITTQTWWENQVDVSTSIRLLILEEVKRHGVVDRLNRIGTDAMATHTAPAAAPRVTVVTGAAATPAPAAATTTPATPASAPVMSRDEELDLLRAENTILRSVIGPVPALFDVNDPSLRGDRAAAPSPAAQAA</sequence>
<dbReference type="AlphaFoldDB" id="A0A3N2BLF3"/>